<proteinExistence type="predicted"/>
<dbReference type="EMBL" id="CP048626">
    <property type="protein sequence ID" value="QIB53378.1"/>
    <property type="molecule type" value="Genomic_DNA"/>
</dbReference>
<protein>
    <submittedName>
        <fullName evidence="1">Uncharacterized protein</fullName>
    </submittedName>
</protein>
<accession>A0ABX6J1X8</accession>
<name>A0ABX6J1X8_9FIRM</name>
<organism evidence="1 2">
    <name type="scientific">Blautia producta ATCC 27340 = DSM 2950</name>
    <dbReference type="NCBI Taxonomy" id="1121114"/>
    <lineage>
        <taxon>Bacteria</taxon>
        <taxon>Bacillati</taxon>
        <taxon>Bacillota</taxon>
        <taxon>Clostridia</taxon>
        <taxon>Lachnospirales</taxon>
        <taxon>Lachnospiraceae</taxon>
        <taxon>Blautia</taxon>
    </lineage>
</organism>
<keyword evidence="2" id="KW-1185">Reference proteome</keyword>
<dbReference type="Proteomes" id="UP000464715">
    <property type="component" value="Chromosome"/>
</dbReference>
<gene>
    <name evidence="1" type="ORF">GXM18_27120</name>
</gene>
<sequence length="45" mass="5220">MKFRRDTKIKINRASLSARRVWIEISKLGDDGNRVLVTLCEESVD</sequence>
<evidence type="ECO:0000313" key="1">
    <source>
        <dbReference type="EMBL" id="QIB53378.1"/>
    </source>
</evidence>
<reference evidence="1 2" key="1">
    <citation type="submission" date="2020-02" db="EMBL/GenBank/DDBJ databases">
        <title>Complete genome sequence of Blautia producta JCM 1471(T).</title>
        <authorList>
            <person name="Tourlousse D.M."/>
            <person name="Sakamoto M."/>
            <person name="Miura T."/>
            <person name="Narita K."/>
            <person name="Ohashi A."/>
            <person name="Uchino Y."/>
            <person name="Yamazoe A."/>
            <person name="Kameyama K."/>
            <person name="Terauchi J."/>
            <person name="Ohkuma M."/>
            <person name="Kawasaki H."/>
            <person name="Sekiguchi Y."/>
        </authorList>
    </citation>
    <scope>NUCLEOTIDE SEQUENCE [LARGE SCALE GENOMIC DNA]</scope>
    <source>
        <strain evidence="1 2">JCM 1471</strain>
    </source>
</reference>
<evidence type="ECO:0000313" key="2">
    <source>
        <dbReference type="Proteomes" id="UP000464715"/>
    </source>
</evidence>